<evidence type="ECO:0000256" key="1">
    <source>
        <dbReference type="ARBA" id="ARBA00006484"/>
    </source>
</evidence>
<dbReference type="InterPro" id="IPR002347">
    <property type="entry name" value="SDR_fam"/>
</dbReference>
<reference evidence="3 4" key="1">
    <citation type="submission" date="2024-09" db="EMBL/GenBank/DDBJ databases">
        <authorList>
            <person name="Sun Q."/>
            <person name="Mori K."/>
        </authorList>
    </citation>
    <scope>NUCLEOTIDE SEQUENCE [LARGE SCALE GENOMIC DNA]</scope>
    <source>
        <strain evidence="3 4">KCTC 23076</strain>
    </source>
</reference>
<keyword evidence="2 3" id="KW-0560">Oxidoreductase</keyword>
<dbReference type="InterPro" id="IPR036291">
    <property type="entry name" value="NAD(P)-bd_dom_sf"/>
</dbReference>
<protein>
    <submittedName>
        <fullName evidence="3">Pteridine reductase</fullName>
        <ecNumber evidence="3">1.5.1.33</ecNumber>
    </submittedName>
</protein>
<accession>A0ABV6RSV2</accession>
<dbReference type="RefSeq" id="WP_386670340.1">
    <property type="nucleotide sequence ID" value="NZ_JBHLTG010000004.1"/>
</dbReference>
<dbReference type="PANTHER" id="PTHR43639:SF1">
    <property type="entry name" value="SHORT-CHAIN DEHYDROGENASE_REDUCTASE FAMILY PROTEIN"/>
    <property type="match status" value="1"/>
</dbReference>
<dbReference type="SUPFAM" id="SSF51735">
    <property type="entry name" value="NAD(P)-binding Rossmann-fold domains"/>
    <property type="match status" value="1"/>
</dbReference>
<evidence type="ECO:0000256" key="2">
    <source>
        <dbReference type="ARBA" id="ARBA00023002"/>
    </source>
</evidence>
<dbReference type="Pfam" id="PF13561">
    <property type="entry name" value="adh_short_C2"/>
    <property type="match status" value="1"/>
</dbReference>
<gene>
    <name evidence="3" type="ORF">ACFFGH_16720</name>
</gene>
<dbReference type="EC" id="1.5.1.33" evidence="3"/>
<proteinExistence type="inferred from homology"/>
<dbReference type="PRINTS" id="PR00080">
    <property type="entry name" value="SDRFAMILY"/>
</dbReference>
<name>A0ABV6RSV2_9GAMM</name>
<dbReference type="GO" id="GO:0047040">
    <property type="term" value="F:pteridine reductase activity"/>
    <property type="evidence" value="ECO:0007669"/>
    <property type="project" value="UniProtKB-EC"/>
</dbReference>
<dbReference type="PANTHER" id="PTHR43639">
    <property type="entry name" value="OXIDOREDUCTASE, SHORT-CHAIN DEHYDROGENASE/REDUCTASE FAMILY (AFU_ORTHOLOGUE AFUA_5G02870)"/>
    <property type="match status" value="1"/>
</dbReference>
<evidence type="ECO:0000313" key="4">
    <source>
        <dbReference type="Proteomes" id="UP001589896"/>
    </source>
</evidence>
<dbReference type="Proteomes" id="UP001589896">
    <property type="component" value="Unassembled WGS sequence"/>
</dbReference>
<comment type="caution">
    <text evidence="3">The sequence shown here is derived from an EMBL/GenBank/DDBJ whole genome shotgun (WGS) entry which is preliminary data.</text>
</comment>
<organism evidence="3 4">
    <name type="scientific">Lysobacter korlensis</name>
    <dbReference type="NCBI Taxonomy" id="553636"/>
    <lineage>
        <taxon>Bacteria</taxon>
        <taxon>Pseudomonadati</taxon>
        <taxon>Pseudomonadota</taxon>
        <taxon>Gammaproteobacteria</taxon>
        <taxon>Lysobacterales</taxon>
        <taxon>Lysobacteraceae</taxon>
        <taxon>Lysobacter</taxon>
    </lineage>
</organism>
<dbReference type="PRINTS" id="PR00081">
    <property type="entry name" value="GDHRDH"/>
</dbReference>
<comment type="similarity">
    <text evidence="1">Belongs to the short-chain dehydrogenases/reductases (SDR) family.</text>
</comment>
<evidence type="ECO:0000313" key="3">
    <source>
        <dbReference type="EMBL" id="MFC0679482.1"/>
    </source>
</evidence>
<dbReference type="Gene3D" id="3.40.50.720">
    <property type="entry name" value="NAD(P)-binding Rossmann-like Domain"/>
    <property type="match status" value="1"/>
</dbReference>
<dbReference type="EMBL" id="JBHLTG010000004">
    <property type="protein sequence ID" value="MFC0679482.1"/>
    <property type="molecule type" value="Genomic_DNA"/>
</dbReference>
<sequence length="246" mass="26002">MTSPARVALITGSAKRIGAEIARRLHADGWRVALHYRSARAEADALLDELNGLRACSAIALQAELAEFDRVPELIAQTVGQFGRLDALVNNASTYYATPLGNITPAQWDELFASNARAPFFLAQAAAPHLRASGGAIVNIADIYAERPLRGHSVYCMAKAALVMATKALALELGPQVRVNAIAPGNILWSTNAVKAETLDTVVDRTALARQGSPADIAAAVRFLLSEAGYVTGTVLEVDGGRSLSI</sequence>
<dbReference type="NCBIfam" id="NF006598">
    <property type="entry name" value="PRK09135.1"/>
    <property type="match status" value="1"/>
</dbReference>
<keyword evidence="4" id="KW-1185">Reference proteome</keyword>